<name>A0A6L5JZ66_RHOTE</name>
<dbReference type="OrthoDB" id="9795204at2"/>
<comment type="caution">
    <text evidence="1">The sequence shown here is derived from an EMBL/GenBank/DDBJ whole genome shotgun (WGS) entry which is preliminary data.</text>
</comment>
<organism evidence="1 2">
    <name type="scientific">Rhodocyclus tenuis</name>
    <name type="common">Rhodospirillum tenue</name>
    <dbReference type="NCBI Taxonomy" id="1066"/>
    <lineage>
        <taxon>Bacteria</taxon>
        <taxon>Pseudomonadati</taxon>
        <taxon>Pseudomonadota</taxon>
        <taxon>Betaproteobacteria</taxon>
        <taxon>Rhodocyclales</taxon>
        <taxon>Rhodocyclaceae</taxon>
        <taxon>Rhodocyclus</taxon>
    </lineage>
</organism>
<dbReference type="InterPro" id="IPR014997">
    <property type="entry name" value="DUF1847"/>
</dbReference>
<reference evidence="1 2" key="1">
    <citation type="submission" date="2019-10" db="EMBL/GenBank/DDBJ databases">
        <title>Whole-genome sequence of the purple nonsulfur photosynthetic bacterium Rhodocyclus tenuis.</title>
        <authorList>
            <person name="Kyndt J.A."/>
            <person name="Meyer T.E."/>
        </authorList>
    </citation>
    <scope>NUCLEOTIDE SEQUENCE [LARGE SCALE GENOMIC DNA]</scope>
    <source>
        <strain evidence="1 2">DSM 110</strain>
    </source>
</reference>
<sequence length="221" mass="24534">MSNKIENPSCSECGQLHCYRHDKKYPDFCLTESIDENQLRSSIETYQGDSYDAKVARAAAEVEGLYYCKITRVEEVVAFAKRIDAKKIGIASCLGLIEETRIFTKVLRLAGFEPFTALCKVGSVDKSVIGIDESLKIKCGSFEACCNPIVQAQLLNQEHTDLNVIMGLCVGHDALFTKYSEALVTSLVTKDRVNGHNPAVALYSSKMYGKRILDPDYLKSL</sequence>
<dbReference type="Proteomes" id="UP000480275">
    <property type="component" value="Unassembled WGS sequence"/>
</dbReference>
<dbReference type="Pfam" id="PF08901">
    <property type="entry name" value="DUF1847"/>
    <property type="match status" value="1"/>
</dbReference>
<gene>
    <name evidence="1" type="ORF">GHK24_11440</name>
</gene>
<evidence type="ECO:0000313" key="1">
    <source>
        <dbReference type="EMBL" id="MQY52386.1"/>
    </source>
</evidence>
<accession>A0A6L5JZ66</accession>
<dbReference type="AlphaFoldDB" id="A0A6L5JZ66"/>
<evidence type="ECO:0000313" key="2">
    <source>
        <dbReference type="Proteomes" id="UP000480275"/>
    </source>
</evidence>
<dbReference type="EMBL" id="WIXJ01000009">
    <property type="protein sequence ID" value="MQY52386.1"/>
    <property type="molecule type" value="Genomic_DNA"/>
</dbReference>
<protein>
    <submittedName>
        <fullName evidence="1">DUF1847 domain-containing protein</fullName>
    </submittedName>
</protein>
<proteinExistence type="predicted"/>